<dbReference type="STRING" id="233100.SAMN05216526_1107"/>
<keyword evidence="4" id="KW-1003">Cell membrane</keyword>
<evidence type="ECO:0000256" key="8">
    <source>
        <dbReference type="ARBA" id="ARBA00023136"/>
    </source>
</evidence>
<dbReference type="RefSeq" id="WP_076755511.1">
    <property type="nucleotide sequence ID" value="NZ_CP023018.1"/>
</dbReference>
<dbReference type="InterPro" id="IPR010817">
    <property type="entry name" value="HemY_N"/>
</dbReference>
<evidence type="ECO:0000256" key="1">
    <source>
        <dbReference type="ARBA" id="ARBA00002962"/>
    </source>
</evidence>
<evidence type="ECO:0000256" key="7">
    <source>
        <dbReference type="ARBA" id="ARBA00022989"/>
    </source>
</evidence>
<dbReference type="Pfam" id="PF07219">
    <property type="entry name" value="HemY_N"/>
    <property type="match status" value="1"/>
</dbReference>
<comment type="function">
    <text evidence="1">Involved in a late step of protoheme IX synthesis.</text>
</comment>
<comment type="subcellular location">
    <subcellularLocation>
        <location evidence="2">Cell inner membrane</location>
        <topology evidence="2">Multi-pass membrane protein</topology>
    </subcellularLocation>
</comment>
<evidence type="ECO:0000256" key="9">
    <source>
        <dbReference type="ARBA" id="ARBA00023244"/>
    </source>
</evidence>
<sequence>MKTLITLFIALIATAVIALALLDEPGYVLFAYQDLSVETSLIFFLLSAILVILLCYFAIRLLVGITGLPSRLRQRREQKQAVICQQGLVDGLIEMLEGRWARAEKVLVHTARRGNQPLLNYLEAARAAQYQGMFERRDEYLKEAAKSQPEAFLPVALTQAELQLDHAEYDEAAQTLAELEEKAAGHPQLLRLQARLDRATGNYEHMFKSLPQFRKSGVFAQDTLEEFACEAFTSLAKEAGESGEMAEMEGAWAKLPKSARWDVAYAKPYVMALLQQEQVDRAESVLRDALKNRWDTSLIRLYGRLPLSDSNAALATCERWLRSRPDDPELLLSLAFLASRVSAWDKARRYAQSAIKLTPTAEAYGLLTQIHENSGAHEEALAAGKEWHELTLRESGAVG</sequence>
<dbReference type="NCBIfam" id="TIGR00540">
    <property type="entry name" value="TPR_hemY_coli"/>
    <property type="match status" value="1"/>
</dbReference>
<evidence type="ECO:0000313" key="13">
    <source>
        <dbReference type="Proteomes" id="UP000223759"/>
    </source>
</evidence>
<dbReference type="GO" id="GO:0006779">
    <property type="term" value="P:porphyrin-containing compound biosynthetic process"/>
    <property type="evidence" value="ECO:0007669"/>
    <property type="project" value="UniProtKB-KW"/>
</dbReference>
<evidence type="ECO:0000313" key="12">
    <source>
        <dbReference type="EMBL" id="SIT69542.1"/>
    </source>
</evidence>
<dbReference type="EMBL" id="FTPK01000002">
    <property type="protein sequence ID" value="SIT69542.1"/>
    <property type="molecule type" value="Genomic_DNA"/>
</dbReference>
<dbReference type="Proteomes" id="UP000223759">
    <property type="component" value="Unassembled WGS sequence"/>
</dbReference>
<keyword evidence="6 10" id="KW-0812">Transmembrane</keyword>
<feature type="transmembrane region" description="Helical" evidence="10">
    <location>
        <begin position="42"/>
        <end position="68"/>
    </location>
</feature>
<dbReference type="OrthoDB" id="7053339at2"/>
<dbReference type="Gene3D" id="1.25.40.10">
    <property type="entry name" value="Tetratricopeptide repeat domain"/>
    <property type="match status" value="2"/>
</dbReference>
<dbReference type="SUPFAM" id="SSF48452">
    <property type="entry name" value="TPR-like"/>
    <property type="match status" value="1"/>
</dbReference>
<dbReference type="InterPro" id="IPR011990">
    <property type="entry name" value="TPR-like_helical_dom_sf"/>
</dbReference>
<evidence type="ECO:0000256" key="5">
    <source>
        <dbReference type="ARBA" id="ARBA00022519"/>
    </source>
</evidence>
<feature type="domain" description="HemY N-terminal" evidence="11">
    <location>
        <begin position="26"/>
        <end position="132"/>
    </location>
</feature>
<accession>A0A1R3VWR4</accession>
<evidence type="ECO:0000256" key="10">
    <source>
        <dbReference type="SAM" id="Phobius"/>
    </source>
</evidence>
<dbReference type="GO" id="GO:0005886">
    <property type="term" value="C:plasma membrane"/>
    <property type="evidence" value="ECO:0007669"/>
    <property type="project" value="UniProtKB-SubCell"/>
</dbReference>
<protein>
    <submittedName>
        <fullName evidence="12">HemY protein</fullName>
    </submittedName>
</protein>
<evidence type="ECO:0000256" key="2">
    <source>
        <dbReference type="ARBA" id="ARBA00004429"/>
    </source>
</evidence>
<dbReference type="UniPathway" id="UPA00252"/>
<dbReference type="AlphaFoldDB" id="A0A1R3VWR4"/>
<organism evidence="12 13">
    <name type="scientific">Ectothiorhodosinus mongolicus</name>
    <dbReference type="NCBI Taxonomy" id="233100"/>
    <lineage>
        <taxon>Bacteria</taxon>
        <taxon>Pseudomonadati</taxon>
        <taxon>Pseudomonadota</taxon>
        <taxon>Gammaproteobacteria</taxon>
        <taxon>Chromatiales</taxon>
        <taxon>Ectothiorhodospiraceae</taxon>
        <taxon>Ectothiorhodosinus</taxon>
    </lineage>
</organism>
<evidence type="ECO:0000256" key="4">
    <source>
        <dbReference type="ARBA" id="ARBA00022475"/>
    </source>
</evidence>
<evidence type="ECO:0000256" key="6">
    <source>
        <dbReference type="ARBA" id="ARBA00022692"/>
    </source>
</evidence>
<name>A0A1R3VWR4_9GAMM</name>
<keyword evidence="7 10" id="KW-1133">Transmembrane helix</keyword>
<keyword evidence="8 10" id="KW-0472">Membrane</keyword>
<gene>
    <name evidence="12" type="ORF">SAMN05216526_1107</name>
</gene>
<keyword evidence="13" id="KW-1185">Reference proteome</keyword>
<reference evidence="12 13" key="1">
    <citation type="submission" date="2017-01" db="EMBL/GenBank/DDBJ databases">
        <authorList>
            <person name="Mah S.A."/>
            <person name="Swanson W.J."/>
            <person name="Moy G.W."/>
            <person name="Vacquier V.D."/>
        </authorList>
    </citation>
    <scope>NUCLEOTIDE SEQUENCE [LARGE SCALE GENOMIC DNA]</scope>
    <source>
        <strain evidence="12 13">M9</strain>
    </source>
</reference>
<dbReference type="GO" id="GO:0042168">
    <property type="term" value="P:heme metabolic process"/>
    <property type="evidence" value="ECO:0007669"/>
    <property type="project" value="InterPro"/>
</dbReference>
<proteinExistence type="predicted"/>
<keyword evidence="9" id="KW-0627">Porphyrin biosynthesis</keyword>
<evidence type="ECO:0000256" key="3">
    <source>
        <dbReference type="ARBA" id="ARBA00004744"/>
    </source>
</evidence>
<dbReference type="InterPro" id="IPR005254">
    <property type="entry name" value="Heme_biosyn_assoc_TPR_pro"/>
</dbReference>
<keyword evidence="5" id="KW-0997">Cell inner membrane</keyword>
<evidence type="ECO:0000259" key="11">
    <source>
        <dbReference type="Pfam" id="PF07219"/>
    </source>
</evidence>
<comment type="pathway">
    <text evidence="3">Porphyrin-containing compound metabolism; protoheme biosynthesis.</text>
</comment>